<dbReference type="Gene3D" id="1.10.287.130">
    <property type="match status" value="1"/>
</dbReference>
<dbReference type="SUPFAM" id="SSF47384">
    <property type="entry name" value="Homodimeric domain of signal transducing histidine kinase"/>
    <property type="match status" value="1"/>
</dbReference>
<dbReference type="Gene3D" id="3.30.565.10">
    <property type="entry name" value="Histidine kinase-like ATPase, C-terminal domain"/>
    <property type="match status" value="1"/>
</dbReference>
<evidence type="ECO:0000256" key="10">
    <source>
        <dbReference type="ARBA" id="ARBA00022840"/>
    </source>
</evidence>
<comment type="caution">
    <text evidence="16">The sequence shown here is derived from an EMBL/GenBank/DDBJ whole genome shotgun (WGS) entry which is preliminary data.</text>
</comment>
<evidence type="ECO:0000256" key="3">
    <source>
        <dbReference type="ARBA" id="ARBA00012438"/>
    </source>
</evidence>
<accession>A0ABU9L6I1</accession>
<evidence type="ECO:0000256" key="2">
    <source>
        <dbReference type="ARBA" id="ARBA00004651"/>
    </source>
</evidence>
<dbReference type="InterPro" id="IPR003661">
    <property type="entry name" value="HisK_dim/P_dom"/>
</dbReference>
<feature type="domain" description="Histidine kinase" evidence="15">
    <location>
        <begin position="263"/>
        <end position="470"/>
    </location>
</feature>
<evidence type="ECO:0000313" key="16">
    <source>
        <dbReference type="EMBL" id="MEL4457271.1"/>
    </source>
</evidence>
<dbReference type="PANTHER" id="PTHR45528:SF1">
    <property type="entry name" value="SENSOR HISTIDINE KINASE CPXA"/>
    <property type="match status" value="1"/>
</dbReference>
<evidence type="ECO:0000259" key="15">
    <source>
        <dbReference type="PROSITE" id="PS50109"/>
    </source>
</evidence>
<evidence type="ECO:0000256" key="4">
    <source>
        <dbReference type="ARBA" id="ARBA00022475"/>
    </source>
</evidence>
<dbReference type="Gene3D" id="6.10.340.10">
    <property type="match status" value="1"/>
</dbReference>
<keyword evidence="12" id="KW-0902">Two-component regulatory system</keyword>
<proteinExistence type="predicted"/>
<dbReference type="PANTHER" id="PTHR45528">
    <property type="entry name" value="SENSOR HISTIDINE KINASE CPXA"/>
    <property type="match status" value="1"/>
</dbReference>
<evidence type="ECO:0000256" key="13">
    <source>
        <dbReference type="ARBA" id="ARBA00023136"/>
    </source>
</evidence>
<dbReference type="GO" id="GO:0016301">
    <property type="term" value="F:kinase activity"/>
    <property type="evidence" value="ECO:0007669"/>
    <property type="project" value="UniProtKB-KW"/>
</dbReference>
<evidence type="ECO:0000256" key="11">
    <source>
        <dbReference type="ARBA" id="ARBA00022989"/>
    </source>
</evidence>
<dbReference type="CDD" id="cd00075">
    <property type="entry name" value="HATPase"/>
    <property type="match status" value="1"/>
</dbReference>
<dbReference type="InterPro" id="IPR004358">
    <property type="entry name" value="Sig_transdc_His_kin-like_C"/>
</dbReference>
<gene>
    <name evidence="16" type="ORF">AABB81_15295</name>
</gene>
<evidence type="ECO:0000256" key="9">
    <source>
        <dbReference type="ARBA" id="ARBA00022777"/>
    </source>
</evidence>
<evidence type="ECO:0000256" key="14">
    <source>
        <dbReference type="SAM" id="Phobius"/>
    </source>
</evidence>
<evidence type="ECO:0000256" key="5">
    <source>
        <dbReference type="ARBA" id="ARBA00022553"/>
    </source>
</evidence>
<evidence type="ECO:0000256" key="12">
    <source>
        <dbReference type="ARBA" id="ARBA00023012"/>
    </source>
</evidence>
<keyword evidence="10" id="KW-0067">ATP-binding</keyword>
<dbReference type="CDD" id="cd00082">
    <property type="entry name" value="HisKA"/>
    <property type="match status" value="1"/>
</dbReference>
<evidence type="ECO:0000256" key="7">
    <source>
        <dbReference type="ARBA" id="ARBA00022692"/>
    </source>
</evidence>
<dbReference type="Proteomes" id="UP001474120">
    <property type="component" value="Unassembled WGS sequence"/>
</dbReference>
<keyword evidence="11 14" id="KW-1133">Transmembrane helix</keyword>
<sequence>MIFIVVIASVLIAAVTIYQYNEEAEEYHKNRLERKEEAIKAAITYELNRDTIKQFETVLLPSILEKKLNEISDIHNLDINIYDLQGNLLRSSYAENATDTTDANLSKNMLQRLAFNPDHRLVLQKSDEDGVKFKSSFSYLIGSDYSRVGIIGVPYLQDNTFQDKELKEFLGRLSFVYLLILFIAIVMAYFLSKYITKSLENVSRRMRQTKVDGTNEKIILDNASQEIINLVDSYNSMIDQIEDSAVKLAQSERKHAWREMARQVAHEIKNPLTPMRLTVQSFNHNFDPKDPDIMAKMNEFSETLIQQIDIMSSIASAFSNFAQMPKPNKEVLNIVDEVKRALDIFHEYNIHYHSEKPEIITNLDKIQLTRIVTNLVTNAIHALENKDDPQIEVSVSETETEVLLKVKDNGTGIEKSDLAKIFEPKFTTKSSGMGLGLPMVKNIVEAYNGTITVDSGVDEGTVFSVSLPKE</sequence>
<reference evidence="16 17" key="1">
    <citation type="submission" date="2024-04" db="EMBL/GenBank/DDBJ databases">
        <title>whole genome sequencing of Lutimonas vermicola strain IMCC1616.</title>
        <authorList>
            <person name="Bae S.S."/>
        </authorList>
    </citation>
    <scope>NUCLEOTIDE SEQUENCE [LARGE SCALE GENOMIC DNA]</scope>
    <source>
        <strain evidence="16 17">IMCC1616</strain>
    </source>
</reference>
<dbReference type="RefSeq" id="WP_342161434.1">
    <property type="nucleotide sequence ID" value="NZ_JBCDNA010000003.1"/>
</dbReference>
<keyword evidence="8" id="KW-0547">Nucleotide-binding</keyword>
<dbReference type="EMBL" id="JBCDNA010000003">
    <property type="protein sequence ID" value="MEL4457271.1"/>
    <property type="molecule type" value="Genomic_DNA"/>
</dbReference>
<dbReference type="InterPro" id="IPR036890">
    <property type="entry name" value="HATPase_C_sf"/>
</dbReference>
<keyword evidence="9 16" id="KW-0418">Kinase</keyword>
<dbReference type="InterPro" id="IPR003594">
    <property type="entry name" value="HATPase_dom"/>
</dbReference>
<dbReference type="InterPro" id="IPR036097">
    <property type="entry name" value="HisK_dim/P_sf"/>
</dbReference>
<keyword evidence="4" id="KW-1003">Cell membrane</keyword>
<comment type="catalytic activity">
    <reaction evidence="1">
        <text>ATP + protein L-histidine = ADP + protein N-phospho-L-histidine.</text>
        <dbReference type="EC" id="2.7.13.3"/>
    </reaction>
</comment>
<keyword evidence="17" id="KW-1185">Reference proteome</keyword>
<evidence type="ECO:0000256" key="8">
    <source>
        <dbReference type="ARBA" id="ARBA00022741"/>
    </source>
</evidence>
<dbReference type="SMART" id="SM00387">
    <property type="entry name" value="HATPase_c"/>
    <property type="match status" value="1"/>
</dbReference>
<protein>
    <recommendedName>
        <fullName evidence="3">histidine kinase</fullName>
        <ecNumber evidence="3">2.7.13.3</ecNumber>
    </recommendedName>
</protein>
<keyword evidence="5" id="KW-0597">Phosphoprotein</keyword>
<dbReference type="InterPro" id="IPR050398">
    <property type="entry name" value="HssS/ArlS-like"/>
</dbReference>
<dbReference type="PROSITE" id="PS50109">
    <property type="entry name" value="HIS_KIN"/>
    <property type="match status" value="1"/>
</dbReference>
<dbReference type="SMART" id="SM00388">
    <property type="entry name" value="HisKA"/>
    <property type="match status" value="1"/>
</dbReference>
<organism evidence="16 17">
    <name type="scientific">Lutimonas vermicola</name>
    <dbReference type="NCBI Taxonomy" id="414288"/>
    <lineage>
        <taxon>Bacteria</taxon>
        <taxon>Pseudomonadati</taxon>
        <taxon>Bacteroidota</taxon>
        <taxon>Flavobacteriia</taxon>
        <taxon>Flavobacteriales</taxon>
        <taxon>Flavobacteriaceae</taxon>
        <taxon>Lutimonas</taxon>
    </lineage>
</organism>
<feature type="transmembrane region" description="Helical" evidence="14">
    <location>
        <begin position="169"/>
        <end position="191"/>
    </location>
</feature>
<keyword evidence="7 14" id="KW-0812">Transmembrane</keyword>
<dbReference type="EC" id="2.7.13.3" evidence="3"/>
<dbReference type="InterPro" id="IPR005467">
    <property type="entry name" value="His_kinase_dom"/>
</dbReference>
<name>A0ABU9L6I1_9FLAO</name>
<dbReference type="PRINTS" id="PR00344">
    <property type="entry name" value="BCTRLSENSOR"/>
</dbReference>
<keyword evidence="13 14" id="KW-0472">Membrane</keyword>
<keyword evidence="6" id="KW-0808">Transferase</keyword>
<comment type="subcellular location">
    <subcellularLocation>
        <location evidence="2">Cell membrane</location>
        <topology evidence="2">Multi-pass membrane protein</topology>
    </subcellularLocation>
</comment>
<evidence type="ECO:0000256" key="1">
    <source>
        <dbReference type="ARBA" id="ARBA00000085"/>
    </source>
</evidence>
<evidence type="ECO:0000313" key="17">
    <source>
        <dbReference type="Proteomes" id="UP001474120"/>
    </source>
</evidence>
<dbReference type="SUPFAM" id="SSF55874">
    <property type="entry name" value="ATPase domain of HSP90 chaperone/DNA topoisomerase II/histidine kinase"/>
    <property type="match status" value="1"/>
</dbReference>
<evidence type="ECO:0000256" key="6">
    <source>
        <dbReference type="ARBA" id="ARBA00022679"/>
    </source>
</evidence>
<dbReference type="Pfam" id="PF02518">
    <property type="entry name" value="HATPase_c"/>
    <property type="match status" value="1"/>
</dbReference>